<evidence type="ECO:0000256" key="3">
    <source>
        <dbReference type="ARBA" id="ARBA00023110"/>
    </source>
</evidence>
<dbReference type="EMBL" id="PVNL01000029">
    <property type="protein sequence ID" value="PRQ09329.1"/>
    <property type="molecule type" value="Genomic_DNA"/>
</dbReference>
<evidence type="ECO:0000256" key="4">
    <source>
        <dbReference type="ARBA" id="ARBA00023235"/>
    </source>
</evidence>
<comment type="caution">
    <text evidence="7">The sequence shown here is derived from an EMBL/GenBank/DDBJ whole genome shotgun (WGS) entry which is preliminary data.</text>
</comment>
<protein>
    <recommendedName>
        <fullName evidence="2">peptidylprolyl isomerase</fullName>
        <ecNumber evidence="2">5.2.1.8</ecNumber>
    </recommendedName>
</protein>
<organism evidence="7 8">
    <name type="scientific">Enhygromyxa salina</name>
    <dbReference type="NCBI Taxonomy" id="215803"/>
    <lineage>
        <taxon>Bacteria</taxon>
        <taxon>Pseudomonadati</taxon>
        <taxon>Myxococcota</taxon>
        <taxon>Polyangia</taxon>
        <taxon>Nannocystales</taxon>
        <taxon>Nannocystaceae</taxon>
        <taxon>Enhygromyxa</taxon>
    </lineage>
</organism>
<dbReference type="Pfam" id="PF13616">
    <property type="entry name" value="Rotamase_3"/>
    <property type="match status" value="1"/>
</dbReference>
<keyword evidence="4 5" id="KW-0413">Isomerase</keyword>
<keyword evidence="3 5" id="KW-0697">Rotamase</keyword>
<dbReference type="InterPro" id="IPR023058">
    <property type="entry name" value="PPIase_PpiC_CS"/>
</dbReference>
<dbReference type="InterPro" id="IPR046357">
    <property type="entry name" value="PPIase_dom_sf"/>
</dbReference>
<sequence>MSSVRASHILLMYKGSSRSSATRSKAEAEQQINELKTKLDAGSDFAGLAREHSDCPSSAKGGDLGQFGRGQMVPAFEQAAFSMEVGGISGVVETDFGYHLITRTA</sequence>
<dbReference type="AlphaFoldDB" id="A0A2S9YWA8"/>
<evidence type="ECO:0000256" key="5">
    <source>
        <dbReference type="PROSITE-ProRule" id="PRU00278"/>
    </source>
</evidence>
<gene>
    <name evidence="7" type="primary">ppiC</name>
    <name evidence="7" type="ORF">ENSA7_10210</name>
</gene>
<proteinExistence type="predicted"/>
<dbReference type="OrthoDB" id="14196at2"/>
<dbReference type="SUPFAM" id="SSF54534">
    <property type="entry name" value="FKBP-like"/>
    <property type="match status" value="1"/>
</dbReference>
<reference evidence="7 8" key="1">
    <citation type="submission" date="2018-03" db="EMBL/GenBank/DDBJ databases">
        <title>Draft Genome Sequences of the Obligatory Marine Myxobacteria Enhygromyxa salina SWB007.</title>
        <authorList>
            <person name="Poehlein A."/>
            <person name="Moghaddam J.A."/>
            <person name="Harms H."/>
            <person name="Alanjari M."/>
            <person name="Koenig G.M."/>
            <person name="Daniel R."/>
            <person name="Schaeberle T.F."/>
        </authorList>
    </citation>
    <scope>NUCLEOTIDE SEQUENCE [LARGE SCALE GENOMIC DNA]</scope>
    <source>
        <strain evidence="7 8">SWB007</strain>
    </source>
</reference>
<comment type="catalytic activity">
    <reaction evidence="1">
        <text>[protein]-peptidylproline (omega=180) = [protein]-peptidylproline (omega=0)</text>
        <dbReference type="Rhea" id="RHEA:16237"/>
        <dbReference type="Rhea" id="RHEA-COMP:10747"/>
        <dbReference type="Rhea" id="RHEA-COMP:10748"/>
        <dbReference type="ChEBI" id="CHEBI:83833"/>
        <dbReference type="ChEBI" id="CHEBI:83834"/>
        <dbReference type="EC" id="5.2.1.8"/>
    </reaction>
</comment>
<accession>A0A2S9YWA8</accession>
<evidence type="ECO:0000313" key="8">
    <source>
        <dbReference type="Proteomes" id="UP000238823"/>
    </source>
</evidence>
<dbReference type="EC" id="5.2.1.8" evidence="2"/>
<name>A0A2S9YWA8_9BACT</name>
<dbReference type="Gene3D" id="3.10.50.40">
    <property type="match status" value="1"/>
</dbReference>
<dbReference type="PROSITE" id="PS50198">
    <property type="entry name" value="PPIC_PPIASE_2"/>
    <property type="match status" value="1"/>
</dbReference>
<dbReference type="Proteomes" id="UP000238823">
    <property type="component" value="Unassembled WGS sequence"/>
</dbReference>
<dbReference type="InterPro" id="IPR000297">
    <property type="entry name" value="PPIase_PpiC"/>
</dbReference>
<evidence type="ECO:0000256" key="2">
    <source>
        <dbReference type="ARBA" id="ARBA00013194"/>
    </source>
</evidence>
<dbReference type="PROSITE" id="PS01096">
    <property type="entry name" value="PPIC_PPIASE_1"/>
    <property type="match status" value="1"/>
</dbReference>
<evidence type="ECO:0000313" key="7">
    <source>
        <dbReference type="EMBL" id="PRQ09329.1"/>
    </source>
</evidence>
<feature type="domain" description="PpiC" evidence="6">
    <location>
        <begin position="1"/>
        <end position="105"/>
    </location>
</feature>
<dbReference type="InterPro" id="IPR051370">
    <property type="entry name" value="PPIase_Pin1"/>
</dbReference>
<evidence type="ECO:0000256" key="1">
    <source>
        <dbReference type="ARBA" id="ARBA00000971"/>
    </source>
</evidence>
<dbReference type="PANTHER" id="PTHR10657:SF4">
    <property type="entry name" value="PEPTIDYL-PROLYL CIS-TRANS ISOMERASE-RELATED"/>
    <property type="match status" value="1"/>
</dbReference>
<evidence type="ECO:0000259" key="6">
    <source>
        <dbReference type="PROSITE" id="PS50198"/>
    </source>
</evidence>
<dbReference type="GO" id="GO:0003755">
    <property type="term" value="F:peptidyl-prolyl cis-trans isomerase activity"/>
    <property type="evidence" value="ECO:0007669"/>
    <property type="project" value="UniProtKB-KW"/>
</dbReference>
<dbReference type="PANTHER" id="PTHR10657">
    <property type="entry name" value="PEPTIDYL-PROLYL CIS-TRANS ISOMERASE"/>
    <property type="match status" value="1"/>
</dbReference>